<dbReference type="InterPro" id="IPR017930">
    <property type="entry name" value="Myb_dom"/>
</dbReference>
<evidence type="ECO:0000256" key="1">
    <source>
        <dbReference type="ARBA" id="ARBA00023015"/>
    </source>
</evidence>
<feature type="compositionally biased region" description="Low complexity" evidence="5">
    <location>
        <begin position="451"/>
        <end position="469"/>
    </location>
</feature>
<feature type="region of interest" description="Disordered" evidence="5">
    <location>
        <begin position="277"/>
        <end position="307"/>
    </location>
</feature>
<accession>A0A4S8IW68</accession>
<dbReference type="InterPro" id="IPR006447">
    <property type="entry name" value="Myb_dom_plants"/>
</dbReference>
<keyword evidence="4" id="KW-0539">Nucleus</keyword>
<dbReference type="InterPro" id="IPR025756">
    <property type="entry name" value="Myb_CC_LHEQLE"/>
</dbReference>
<dbReference type="InterPro" id="IPR046955">
    <property type="entry name" value="PHR1-like"/>
</dbReference>
<feature type="region of interest" description="Disordered" evidence="5">
    <location>
        <begin position="175"/>
        <end position="204"/>
    </location>
</feature>
<dbReference type="Proteomes" id="UP000317650">
    <property type="component" value="Chromosome 10"/>
</dbReference>
<dbReference type="InterPro" id="IPR001005">
    <property type="entry name" value="SANT/Myb"/>
</dbReference>
<name>A0A4S8IW68_MUSBA</name>
<feature type="compositionally biased region" description="Polar residues" evidence="5">
    <location>
        <begin position="298"/>
        <end position="307"/>
    </location>
</feature>
<evidence type="ECO:0000313" key="8">
    <source>
        <dbReference type="Proteomes" id="UP000317650"/>
    </source>
</evidence>
<dbReference type="PROSITE" id="PS51294">
    <property type="entry name" value="HTH_MYB"/>
    <property type="match status" value="1"/>
</dbReference>
<dbReference type="EMBL" id="PYDT01000008">
    <property type="protein sequence ID" value="THU52769.1"/>
    <property type="molecule type" value="Genomic_DNA"/>
</dbReference>
<dbReference type="Gene3D" id="1.10.10.60">
    <property type="entry name" value="Homeodomain-like"/>
    <property type="match status" value="1"/>
</dbReference>
<feature type="compositionally biased region" description="Basic and acidic residues" evidence="5">
    <location>
        <begin position="489"/>
        <end position="519"/>
    </location>
</feature>
<proteinExistence type="predicted"/>
<keyword evidence="1" id="KW-0805">Transcription regulation</keyword>
<feature type="compositionally biased region" description="Polar residues" evidence="5">
    <location>
        <begin position="179"/>
        <end position="200"/>
    </location>
</feature>
<dbReference type="NCBIfam" id="TIGR01557">
    <property type="entry name" value="myb_SHAQKYF"/>
    <property type="match status" value="1"/>
</dbReference>
<feature type="compositionally biased region" description="Low complexity" evidence="5">
    <location>
        <begin position="117"/>
        <end position="128"/>
    </location>
</feature>
<evidence type="ECO:0000256" key="4">
    <source>
        <dbReference type="ARBA" id="ARBA00023242"/>
    </source>
</evidence>
<organism evidence="7 8">
    <name type="scientific">Musa balbisiana</name>
    <name type="common">Banana</name>
    <dbReference type="NCBI Taxonomy" id="52838"/>
    <lineage>
        <taxon>Eukaryota</taxon>
        <taxon>Viridiplantae</taxon>
        <taxon>Streptophyta</taxon>
        <taxon>Embryophyta</taxon>
        <taxon>Tracheophyta</taxon>
        <taxon>Spermatophyta</taxon>
        <taxon>Magnoliopsida</taxon>
        <taxon>Liliopsida</taxon>
        <taxon>Zingiberales</taxon>
        <taxon>Musaceae</taxon>
        <taxon>Musa</taxon>
    </lineage>
</organism>
<evidence type="ECO:0000256" key="2">
    <source>
        <dbReference type="ARBA" id="ARBA00023125"/>
    </source>
</evidence>
<feature type="region of interest" description="Disordered" evidence="5">
    <location>
        <begin position="110"/>
        <end position="130"/>
    </location>
</feature>
<feature type="compositionally biased region" description="Basic and acidic residues" evidence="5">
    <location>
        <begin position="371"/>
        <end position="385"/>
    </location>
</feature>
<feature type="domain" description="HTH myb-type" evidence="6">
    <location>
        <begin position="307"/>
        <end position="367"/>
    </location>
</feature>
<dbReference type="FunFam" id="1.10.10.60:FF:000002">
    <property type="entry name" value="Myb family transcription factor"/>
    <property type="match status" value="1"/>
</dbReference>
<feature type="region of interest" description="Disordered" evidence="5">
    <location>
        <begin position="371"/>
        <end position="391"/>
    </location>
</feature>
<dbReference type="Pfam" id="PF14379">
    <property type="entry name" value="Myb_CC_LHEQLE"/>
    <property type="match status" value="1"/>
</dbReference>
<evidence type="ECO:0000313" key="7">
    <source>
        <dbReference type="EMBL" id="THU52769.1"/>
    </source>
</evidence>
<reference evidence="7 8" key="1">
    <citation type="journal article" date="2019" name="Nat. Plants">
        <title>Genome sequencing of Musa balbisiana reveals subgenome evolution and function divergence in polyploid bananas.</title>
        <authorList>
            <person name="Yao X."/>
        </authorList>
    </citation>
    <scope>NUCLEOTIDE SEQUENCE [LARGE SCALE GENOMIC DNA]</scope>
    <source>
        <strain evidence="8">cv. DH-PKW</strain>
        <tissue evidence="7">Leaves</tissue>
    </source>
</reference>
<dbReference type="SUPFAM" id="SSF46689">
    <property type="entry name" value="Homeodomain-like"/>
    <property type="match status" value="1"/>
</dbReference>
<dbReference type="GO" id="GO:0003677">
    <property type="term" value="F:DNA binding"/>
    <property type="evidence" value="ECO:0007669"/>
    <property type="project" value="UniProtKB-KW"/>
</dbReference>
<dbReference type="Pfam" id="PF00249">
    <property type="entry name" value="Myb_DNA-binding"/>
    <property type="match status" value="1"/>
</dbReference>
<keyword evidence="8" id="KW-1185">Reference proteome</keyword>
<evidence type="ECO:0000256" key="3">
    <source>
        <dbReference type="ARBA" id="ARBA00023163"/>
    </source>
</evidence>
<dbReference type="AlphaFoldDB" id="A0A4S8IW68"/>
<dbReference type="PANTHER" id="PTHR31499">
    <property type="entry name" value="MYB FAMILY TRANSCRIPTION FACTOR PHL11"/>
    <property type="match status" value="1"/>
</dbReference>
<protein>
    <recommendedName>
        <fullName evidence="6">HTH myb-type domain-containing protein</fullName>
    </recommendedName>
</protein>
<keyword evidence="3" id="KW-0804">Transcription</keyword>
<feature type="region of interest" description="Disordered" evidence="5">
    <location>
        <begin position="446"/>
        <end position="519"/>
    </location>
</feature>
<dbReference type="InterPro" id="IPR009057">
    <property type="entry name" value="Homeodomain-like_sf"/>
</dbReference>
<dbReference type="STRING" id="52838.A0A4S8IW68"/>
<gene>
    <name evidence="7" type="ORF">C4D60_Mb10t07420</name>
</gene>
<dbReference type="GO" id="GO:0003700">
    <property type="term" value="F:DNA-binding transcription factor activity"/>
    <property type="evidence" value="ECO:0007669"/>
    <property type="project" value="InterPro"/>
</dbReference>
<dbReference type="PANTHER" id="PTHR31499:SF80">
    <property type="entry name" value="HTH MYB-TYPE DOMAIN-CONTAINING PROTEIN"/>
    <property type="match status" value="1"/>
</dbReference>
<comment type="caution">
    <text evidence="7">The sequence shown here is derived from an EMBL/GenBank/DDBJ whole genome shotgun (WGS) entry which is preliminary data.</text>
</comment>
<evidence type="ECO:0000259" key="6">
    <source>
        <dbReference type="PROSITE" id="PS51294"/>
    </source>
</evidence>
<keyword evidence="2" id="KW-0238">DNA-binding</keyword>
<sequence length="519" mass="57570">MSVAIVGREGILGISCFRVFSRSISSCNHSRAAQIRRREEVEVEKAEAGRHSLITVKQNNSPEGTKHLCHSSQTSPLSVQFNNEQDCQNLSRSSYVETILHNSSSFSKDLPLHTKKSSSGPEPGSSCSYVSHPQYPEHMFSRSSTFCTSLYSSSSTSSESCQKLHNLPFLPHPPKCKHQNSAVQSSNSPLQFSGDISATSGEDEHTDDLMKDFLNLSGEVSDGSIHGENCGSSGLALNEQIELQILSEQLGIAITDNGESPHLDDIYEMPQVSCLPLSANHNQTDQPSKPPTKVQLHSPPSMNPASAANKTRLRWTLELHERFVEAVNKLDGAEKATPKGVLKLMNVEGLTIYHVKSHLQKYRLAKYLPEAKEDKKASSREDKKSSSLVSNDSDLAKKRSIQVTEALRMQIEVQKQLHEQLEVQRALQLRIEENARYLQKILEEQQKANNSSSSTQRLSSEPPLESGSPFTEKADARVDSSPLNSVKQRGNDSNDRESDSESVEDSKRMRLDVEHIRPS</sequence>
<evidence type="ECO:0000256" key="5">
    <source>
        <dbReference type="SAM" id="MobiDB-lite"/>
    </source>
</evidence>